<dbReference type="EMBL" id="JACOGA010000004">
    <property type="protein sequence ID" value="MBC3873083.1"/>
    <property type="molecule type" value="Genomic_DNA"/>
</dbReference>
<protein>
    <recommendedName>
        <fullName evidence="4">Transmembrane protein</fullName>
    </recommendedName>
</protein>
<feature type="transmembrane region" description="Helical" evidence="1">
    <location>
        <begin position="98"/>
        <end position="117"/>
    </location>
</feature>
<sequence length="173" mass="19400">MMQIFTHTPVWVWLLLAGLCLLGYSQTKTRQVTLQRVLIMPLVMLLLSLRSMHSGIGADPFILGAWAITVALSGLLFVRRPLSNQHHYDHTTQRFTIAGSWLPMFLILAMFIAQYALNVSLAIRPELAQHAKFTLGFAILFGIFNGAFLARPIKLIRLKNQSQEQLAQATQAA</sequence>
<dbReference type="RefSeq" id="WP_186941121.1">
    <property type="nucleotide sequence ID" value="NZ_JACOGA010000004.1"/>
</dbReference>
<evidence type="ECO:0000313" key="2">
    <source>
        <dbReference type="EMBL" id="MBC3873083.1"/>
    </source>
</evidence>
<name>A0ABR6Y919_9BURK</name>
<dbReference type="Proteomes" id="UP000624279">
    <property type="component" value="Unassembled WGS sequence"/>
</dbReference>
<keyword evidence="1" id="KW-0812">Transmembrane</keyword>
<gene>
    <name evidence="2" type="ORF">H8K55_05750</name>
</gene>
<reference evidence="2 3" key="1">
    <citation type="submission" date="2020-08" db="EMBL/GenBank/DDBJ databases">
        <title>Novel species isolated from subtropical streams in China.</title>
        <authorList>
            <person name="Lu H."/>
        </authorList>
    </citation>
    <scope>NUCLEOTIDE SEQUENCE [LARGE SCALE GENOMIC DNA]</scope>
    <source>
        <strain evidence="2 3">LX15W</strain>
    </source>
</reference>
<keyword evidence="3" id="KW-1185">Reference proteome</keyword>
<evidence type="ECO:0008006" key="4">
    <source>
        <dbReference type="Google" id="ProtNLM"/>
    </source>
</evidence>
<feature type="transmembrane region" description="Helical" evidence="1">
    <location>
        <begin position="129"/>
        <end position="150"/>
    </location>
</feature>
<evidence type="ECO:0000256" key="1">
    <source>
        <dbReference type="SAM" id="Phobius"/>
    </source>
</evidence>
<evidence type="ECO:0000313" key="3">
    <source>
        <dbReference type="Proteomes" id="UP000624279"/>
    </source>
</evidence>
<feature type="transmembrane region" description="Helical" evidence="1">
    <location>
        <begin position="61"/>
        <end position="78"/>
    </location>
</feature>
<keyword evidence="1" id="KW-0472">Membrane</keyword>
<feature type="transmembrane region" description="Helical" evidence="1">
    <location>
        <begin position="37"/>
        <end position="55"/>
    </location>
</feature>
<comment type="caution">
    <text evidence="2">The sequence shown here is derived from an EMBL/GenBank/DDBJ whole genome shotgun (WGS) entry which is preliminary data.</text>
</comment>
<organism evidence="2 3">
    <name type="scientific">Undibacterium flavidum</name>
    <dbReference type="NCBI Taxonomy" id="2762297"/>
    <lineage>
        <taxon>Bacteria</taxon>
        <taxon>Pseudomonadati</taxon>
        <taxon>Pseudomonadota</taxon>
        <taxon>Betaproteobacteria</taxon>
        <taxon>Burkholderiales</taxon>
        <taxon>Oxalobacteraceae</taxon>
        <taxon>Undibacterium</taxon>
    </lineage>
</organism>
<accession>A0ABR6Y919</accession>
<dbReference type="InterPro" id="IPR046730">
    <property type="entry name" value="DUF6622"/>
</dbReference>
<dbReference type="Pfam" id="PF20327">
    <property type="entry name" value="DUF6622"/>
    <property type="match status" value="1"/>
</dbReference>
<keyword evidence="1" id="KW-1133">Transmembrane helix</keyword>
<feature type="transmembrane region" description="Helical" evidence="1">
    <location>
        <begin position="6"/>
        <end position="25"/>
    </location>
</feature>
<proteinExistence type="predicted"/>